<accession>A0A6C0KER0</accession>
<dbReference type="SUPFAM" id="SSF53448">
    <property type="entry name" value="Nucleotide-diphospho-sugar transferases"/>
    <property type="match status" value="1"/>
</dbReference>
<organism evidence="1">
    <name type="scientific">viral metagenome</name>
    <dbReference type="NCBI Taxonomy" id="1070528"/>
    <lineage>
        <taxon>unclassified sequences</taxon>
        <taxon>metagenomes</taxon>
        <taxon>organismal metagenomes</taxon>
    </lineage>
</organism>
<sequence>MKDCIIGIPIKNNSIYLEKFFKHLITLKKCFNKYQIIFVYDNITLNTDNSIELINNFIKDNNNLNIKLLESCNELHDINIQIEQRVIHICNARNTILEYIRKYCNNYHYFIMMDANYSCTENIETFDIEKIKHYLNKDNEWDAISFNRKNYYDIWALSLKPYITSCWHCIRDSTFNLLQRETIFTKIKENFYKNINNISQKELLDVHSAFCGFAIYKTNIFLKSHYHYLMDLSLFDKDELKESINLLPFSKKTMMIHSDCEHRYFHLNAKKKLNARIKLANDDIFIYKSK</sequence>
<proteinExistence type="predicted"/>
<protein>
    <recommendedName>
        <fullName evidence="2">Glycosyltransferase 2-like domain-containing protein</fullName>
    </recommendedName>
</protein>
<evidence type="ECO:0008006" key="2">
    <source>
        <dbReference type="Google" id="ProtNLM"/>
    </source>
</evidence>
<dbReference type="AlphaFoldDB" id="A0A6C0KER0"/>
<dbReference type="EMBL" id="MN740876">
    <property type="protein sequence ID" value="QHU16119.1"/>
    <property type="molecule type" value="Genomic_DNA"/>
</dbReference>
<evidence type="ECO:0000313" key="1">
    <source>
        <dbReference type="EMBL" id="QHU16119.1"/>
    </source>
</evidence>
<dbReference type="InterPro" id="IPR029044">
    <property type="entry name" value="Nucleotide-diphossugar_trans"/>
</dbReference>
<reference evidence="1" key="1">
    <citation type="journal article" date="2020" name="Nature">
        <title>Giant virus diversity and host interactions through global metagenomics.</title>
        <authorList>
            <person name="Schulz F."/>
            <person name="Roux S."/>
            <person name="Paez-Espino D."/>
            <person name="Jungbluth S."/>
            <person name="Walsh D.A."/>
            <person name="Denef V.J."/>
            <person name="McMahon K.D."/>
            <person name="Konstantinidis K.T."/>
            <person name="Eloe-Fadrosh E.A."/>
            <person name="Kyrpides N.C."/>
            <person name="Woyke T."/>
        </authorList>
    </citation>
    <scope>NUCLEOTIDE SEQUENCE</scope>
    <source>
        <strain evidence="1">GVMAG-S-3300011013-78</strain>
    </source>
</reference>
<name>A0A6C0KER0_9ZZZZ</name>